<protein>
    <submittedName>
        <fullName evidence="2">Alginate lyase</fullName>
    </submittedName>
</protein>
<name>A0A428MHG1_9BACT</name>
<keyword evidence="1" id="KW-0732">Signal</keyword>
<organism evidence="2 3">
    <name type="scientific">Edaphobacter aggregans</name>
    <dbReference type="NCBI Taxonomy" id="570835"/>
    <lineage>
        <taxon>Bacteria</taxon>
        <taxon>Pseudomonadati</taxon>
        <taxon>Acidobacteriota</taxon>
        <taxon>Terriglobia</taxon>
        <taxon>Terriglobales</taxon>
        <taxon>Acidobacteriaceae</taxon>
        <taxon>Edaphobacter</taxon>
    </lineage>
</organism>
<dbReference type="EMBL" id="RSDW01000001">
    <property type="protein sequence ID" value="RSL16348.1"/>
    <property type="molecule type" value="Genomic_DNA"/>
</dbReference>
<keyword evidence="3" id="KW-1185">Reference proteome</keyword>
<dbReference type="SUPFAM" id="SSF48230">
    <property type="entry name" value="Chondroitin AC/alginate lyase"/>
    <property type="match status" value="1"/>
</dbReference>
<gene>
    <name evidence="2" type="ORF">EDE15_1860</name>
</gene>
<dbReference type="RefSeq" id="WP_185827073.1">
    <property type="nucleotide sequence ID" value="NZ_RSDW01000001.1"/>
</dbReference>
<evidence type="ECO:0000313" key="3">
    <source>
        <dbReference type="Proteomes" id="UP000269669"/>
    </source>
</evidence>
<dbReference type="InterPro" id="IPR008929">
    <property type="entry name" value="Chondroitin_lyas"/>
</dbReference>
<dbReference type="AlphaFoldDB" id="A0A428MHG1"/>
<proteinExistence type="predicted"/>
<feature type="signal peptide" evidence="1">
    <location>
        <begin position="1"/>
        <end position="29"/>
    </location>
</feature>
<reference evidence="2 3" key="1">
    <citation type="submission" date="2018-12" db="EMBL/GenBank/DDBJ databases">
        <title>Sequencing of bacterial isolates from soil warming experiment in Harvard Forest, Massachusetts, USA.</title>
        <authorList>
            <person name="Deangelis K."/>
        </authorList>
    </citation>
    <scope>NUCLEOTIDE SEQUENCE [LARGE SCALE GENOMIC DNA]</scope>
    <source>
        <strain evidence="2 3">EB153</strain>
    </source>
</reference>
<dbReference type="GO" id="GO:0016829">
    <property type="term" value="F:lyase activity"/>
    <property type="evidence" value="ECO:0007669"/>
    <property type="project" value="UniProtKB-KW"/>
</dbReference>
<sequence length="737" mass="77493">MYVRKSAVGIALLSGALCAALFSSPIVQAQTWTHPGIVVSQQQLDATRAAYQAGNSVIVSQVNKAMASNYGSLTYTVQGPWSGGINQCGAYSTPNNGCSQADNDSNAAYVQALLWYITGTQTYANNAINIMNAYAANFKGYAGTNGLSCPSGTDCSNGPLQSGWDTEKWPRAAEIIRWGKPGGASSGWSSSSITAFTNMLNNVYLPVIQNGSGTNGNWDMSMIDGIMQIAVFTENASLLSTARTFWQGRVPDLYYLNSVDGSTHAASPRGTPSWFGQSVFSSATTNVAQETCRDLTHTEDSIAGTMNAAETDWIQGGNLYQDAGSYAQQRIVGSMNLMSGFEGQGGGQNAIITAPSSFCTSSGATNIGEITLGAGSTYAIGYNQYHNRLNDPNMANSTGTTGLRGTSNVYNWIQNGLLNLTETTDYGNHMTLFEALTHSVNLYQTASSTWSNTSFTAQTGTFTATFDATPSGNDINTVVGLSNGAQTAYTGLSTIVRFNPTGDIDAYNGIAYAAASTIPYTGGQTYTFEFDVNVAAQTYTVWVTPRGGSKTLVGLNYAFRTAASTLNTLTLYAQVGTNNVGTFAVNASTPSCQTASTTWSNTTVASEAKTFTATFTATPSATDINTVMALSNGAQTAYTGLPAIARFNPTGFIDAYNGTAYAAANSIPYTAGTTYAFEFLVNVPAQTYTVYVTPAGGTTTLVGQNYAFRTSTSPLNNLSLYAQVGSNSVCSVSLSNH</sequence>
<keyword evidence="2" id="KW-0456">Lyase</keyword>
<dbReference type="Proteomes" id="UP000269669">
    <property type="component" value="Unassembled WGS sequence"/>
</dbReference>
<accession>A0A428MHG1</accession>
<evidence type="ECO:0000313" key="2">
    <source>
        <dbReference type="EMBL" id="RSL16348.1"/>
    </source>
</evidence>
<feature type="chain" id="PRO_5019445380" evidence="1">
    <location>
        <begin position="30"/>
        <end position="737"/>
    </location>
</feature>
<comment type="caution">
    <text evidence="2">The sequence shown here is derived from an EMBL/GenBank/DDBJ whole genome shotgun (WGS) entry which is preliminary data.</text>
</comment>
<dbReference type="Gene3D" id="1.50.10.100">
    <property type="entry name" value="Chondroitin AC/alginate lyase"/>
    <property type="match status" value="1"/>
</dbReference>
<evidence type="ECO:0000256" key="1">
    <source>
        <dbReference type="SAM" id="SignalP"/>
    </source>
</evidence>